<evidence type="ECO:0000313" key="1">
    <source>
        <dbReference type="EMBL" id="KAL3277459.1"/>
    </source>
</evidence>
<dbReference type="EMBL" id="JABFTP020000103">
    <property type="protein sequence ID" value="KAL3277459.1"/>
    <property type="molecule type" value="Genomic_DNA"/>
</dbReference>
<protein>
    <submittedName>
        <fullName evidence="1">Uncharacterized protein</fullName>
    </submittedName>
</protein>
<name>A0ABD2NG60_9CUCU</name>
<dbReference type="Proteomes" id="UP001516400">
    <property type="component" value="Unassembled WGS sequence"/>
</dbReference>
<gene>
    <name evidence="1" type="ORF">HHI36_012805</name>
</gene>
<keyword evidence="2" id="KW-1185">Reference proteome</keyword>
<accession>A0ABD2NG60</accession>
<sequence>MSNIEVAGSSLPFVCEDNNLPAMEAYIQLNLIKRTEPKTRSFYKFFNADNELINNELTRIEWNTLLSSDDVDKCLSEIKISCKRDHDSYISSVEQNVINNPKTFWSYVSELKKDVTVPHVMKLDQAEFNDCDSVSDAFGRYFAGVFEDSDTPVLYESKFDSVLPIFFNYIERSEIVDKIKNLNCSKGLTQIPSLKFSLGRVQKSWQYLCN</sequence>
<reference evidence="1 2" key="1">
    <citation type="journal article" date="2021" name="BMC Biol.">
        <title>Horizontally acquired antibacterial genes associated with adaptive radiation of ladybird beetles.</title>
        <authorList>
            <person name="Li H.S."/>
            <person name="Tang X.F."/>
            <person name="Huang Y.H."/>
            <person name="Xu Z.Y."/>
            <person name="Chen M.L."/>
            <person name="Du X.Y."/>
            <person name="Qiu B.Y."/>
            <person name="Chen P.T."/>
            <person name="Zhang W."/>
            <person name="Slipinski A."/>
            <person name="Escalona H.E."/>
            <person name="Waterhouse R.M."/>
            <person name="Zwick A."/>
            <person name="Pang H."/>
        </authorList>
    </citation>
    <scope>NUCLEOTIDE SEQUENCE [LARGE SCALE GENOMIC DNA]</scope>
    <source>
        <strain evidence="1">SYSU2018</strain>
    </source>
</reference>
<organism evidence="1 2">
    <name type="scientific">Cryptolaemus montrouzieri</name>
    <dbReference type="NCBI Taxonomy" id="559131"/>
    <lineage>
        <taxon>Eukaryota</taxon>
        <taxon>Metazoa</taxon>
        <taxon>Ecdysozoa</taxon>
        <taxon>Arthropoda</taxon>
        <taxon>Hexapoda</taxon>
        <taxon>Insecta</taxon>
        <taxon>Pterygota</taxon>
        <taxon>Neoptera</taxon>
        <taxon>Endopterygota</taxon>
        <taxon>Coleoptera</taxon>
        <taxon>Polyphaga</taxon>
        <taxon>Cucujiformia</taxon>
        <taxon>Coccinelloidea</taxon>
        <taxon>Coccinellidae</taxon>
        <taxon>Scymninae</taxon>
        <taxon>Scymnini</taxon>
        <taxon>Cryptolaemus</taxon>
    </lineage>
</organism>
<evidence type="ECO:0000313" key="2">
    <source>
        <dbReference type="Proteomes" id="UP001516400"/>
    </source>
</evidence>
<dbReference type="AlphaFoldDB" id="A0ABD2NG60"/>
<proteinExistence type="predicted"/>
<comment type="caution">
    <text evidence="1">The sequence shown here is derived from an EMBL/GenBank/DDBJ whole genome shotgun (WGS) entry which is preliminary data.</text>
</comment>